<dbReference type="InterPro" id="IPR000436">
    <property type="entry name" value="Sushi_SCR_CCP_dom"/>
</dbReference>
<dbReference type="Gene3D" id="2.60.40.10">
    <property type="entry name" value="Immunoglobulins"/>
    <property type="match status" value="1"/>
</dbReference>
<dbReference type="Gene3D" id="2.10.50.10">
    <property type="entry name" value="Tumor Necrosis Factor Receptor, subunit A, domain 2"/>
    <property type="match status" value="2"/>
</dbReference>
<dbReference type="Proteomes" id="UP001164746">
    <property type="component" value="Chromosome 17"/>
</dbReference>
<dbReference type="EMBL" id="CP111028">
    <property type="protein sequence ID" value="WAR31961.1"/>
    <property type="molecule type" value="Genomic_DNA"/>
</dbReference>
<keyword evidence="2" id="KW-1015">Disulfide bond</keyword>
<dbReference type="PANTHER" id="PTHR24046:SF5">
    <property type="entry name" value="EGF-LIKE DOMAIN-CONTAINING PROTEIN"/>
    <property type="match status" value="1"/>
</dbReference>
<reference evidence="6" key="1">
    <citation type="submission" date="2022-11" db="EMBL/GenBank/DDBJ databases">
        <title>Centuries of genome instability and evolution in soft-shell clam transmissible cancer (bioRxiv).</title>
        <authorList>
            <person name="Hart S.F.M."/>
            <person name="Yonemitsu M.A."/>
            <person name="Giersch R.M."/>
            <person name="Beal B.F."/>
            <person name="Arriagada G."/>
            <person name="Davis B.W."/>
            <person name="Ostrander E.A."/>
            <person name="Goff S.P."/>
            <person name="Metzger M.J."/>
        </authorList>
    </citation>
    <scope>NUCLEOTIDE SEQUENCE</scope>
    <source>
        <strain evidence="6">MELC-2E11</strain>
        <tissue evidence="6">Siphon/mantle</tissue>
    </source>
</reference>
<dbReference type="PANTHER" id="PTHR24046">
    <property type="entry name" value="SIGNAL PEPTIDE, CUB AND EGF-LIKE DOMAIN-CONTAINING"/>
    <property type="match status" value="1"/>
</dbReference>
<dbReference type="PROSITE" id="PS50923">
    <property type="entry name" value="SUSHI"/>
    <property type="match status" value="1"/>
</dbReference>
<keyword evidence="7" id="KW-1185">Reference proteome</keyword>
<feature type="non-terminal residue" evidence="6">
    <location>
        <position position="1"/>
    </location>
</feature>
<feature type="domain" description="HYR" evidence="4">
    <location>
        <begin position="66"/>
        <end position="150"/>
    </location>
</feature>
<dbReference type="InterPro" id="IPR009030">
    <property type="entry name" value="Growth_fac_rcpt_cys_sf"/>
</dbReference>
<dbReference type="InterPro" id="IPR052071">
    <property type="entry name" value="SCUB_EGF-like_domain"/>
</dbReference>
<dbReference type="InterPro" id="IPR011641">
    <property type="entry name" value="Tyr-kin_ephrin_A/B_rcpt-like"/>
</dbReference>
<accession>A0ABY7GJX0</accession>
<organism evidence="6 7">
    <name type="scientific">Mya arenaria</name>
    <name type="common">Soft-shell clam</name>
    <dbReference type="NCBI Taxonomy" id="6604"/>
    <lineage>
        <taxon>Eukaryota</taxon>
        <taxon>Metazoa</taxon>
        <taxon>Spiralia</taxon>
        <taxon>Lophotrochozoa</taxon>
        <taxon>Mollusca</taxon>
        <taxon>Bivalvia</taxon>
        <taxon>Autobranchia</taxon>
        <taxon>Heteroconchia</taxon>
        <taxon>Euheterodonta</taxon>
        <taxon>Imparidentia</taxon>
        <taxon>Neoheterodontei</taxon>
        <taxon>Myida</taxon>
        <taxon>Myoidea</taxon>
        <taxon>Myidae</taxon>
        <taxon>Mya</taxon>
    </lineage>
</organism>
<dbReference type="SMART" id="SM01411">
    <property type="entry name" value="Ephrin_rec_like"/>
    <property type="match status" value="2"/>
</dbReference>
<dbReference type="PROSITE" id="PS50825">
    <property type="entry name" value="HYR"/>
    <property type="match status" value="2"/>
</dbReference>
<feature type="domain" description="HYR" evidence="4">
    <location>
        <begin position="1"/>
        <end position="35"/>
    </location>
</feature>
<proteinExistence type="predicted"/>
<dbReference type="InterPro" id="IPR003410">
    <property type="entry name" value="HYR_dom"/>
</dbReference>
<sequence length="601" mass="66302">MYSGSIDGMTHFITYTAKDSYGRTDSCSFSFKIYSAPNRTSTTIPRSPHALTETTKKAFASLDVSWDNDPPLVTCLRQVFYAERGMLSTHVYWEEPTVTDNVDIDIVATKLSTDINQGDALSQGTYEVSYRATDKQGNWKKCSVVLEVKVIRCDHSPADALSDPKFLTYNCTDLSYYYGVQCDIRCELNLDRNGSSFMTCEKEENINVGAWKWESDFEPHCIVVSCPPLSPPANGAMTFDTINARPMYVMACEMGLEVPNVGNEFTGRLSCQDDGDWFPLDEFPDCIEPSFLTMALPAELYYEGNCNDDATKELIKNTILGYLASIQADIESSLCPGESCSVDNLEVICGESRKRRETFHQRNKRQVGFALVRFNIGAVFNTTNRDVNEAYNRLLPMLQMIENRITIDVAAGSLDITGFVLAVDAFVVSTAVEKVCPKGYIIDGFICKACPAGTYFNASSETCELCPIGQYIEMSGMSECDTCPSDHSTMKTGSKMLSNCTRLCEPGFVSGTTMVPCTACPKGTFQPEKGQTTCAQCPPGTTTSSGNAISLSMCQPYDIQLTPFIGRHEISQWSSQNETAVLVLSFWGQLVYGFTPNASFA</sequence>
<dbReference type="SUPFAM" id="SSF57184">
    <property type="entry name" value="Growth factor receptor domain"/>
    <property type="match status" value="1"/>
</dbReference>
<evidence type="ECO:0000256" key="3">
    <source>
        <dbReference type="PROSITE-ProRule" id="PRU00302"/>
    </source>
</evidence>
<evidence type="ECO:0000256" key="1">
    <source>
        <dbReference type="ARBA" id="ARBA00022737"/>
    </source>
</evidence>
<name>A0ABY7GJX0_MYAAR</name>
<keyword evidence="3" id="KW-0768">Sushi</keyword>
<evidence type="ECO:0000259" key="4">
    <source>
        <dbReference type="PROSITE" id="PS50825"/>
    </source>
</evidence>
<evidence type="ECO:0000313" key="6">
    <source>
        <dbReference type="EMBL" id="WAR31961.1"/>
    </source>
</evidence>
<evidence type="ECO:0000256" key="2">
    <source>
        <dbReference type="ARBA" id="ARBA00023157"/>
    </source>
</evidence>
<dbReference type="InterPro" id="IPR013783">
    <property type="entry name" value="Ig-like_fold"/>
</dbReference>
<protein>
    <submittedName>
        <fullName evidence="6">SVEP1-like protein</fullName>
    </submittedName>
</protein>
<dbReference type="Pfam" id="PF02494">
    <property type="entry name" value="HYR"/>
    <property type="match status" value="1"/>
</dbReference>
<gene>
    <name evidence="6" type="ORF">MAR_034503</name>
</gene>
<evidence type="ECO:0000259" key="5">
    <source>
        <dbReference type="PROSITE" id="PS50923"/>
    </source>
</evidence>
<feature type="domain" description="Sushi" evidence="5">
    <location>
        <begin position="224"/>
        <end position="288"/>
    </location>
</feature>
<dbReference type="Pfam" id="PF07699">
    <property type="entry name" value="Ephrin_rec_like"/>
    <property type="match status" value="2"/>
</dbReference>
<keyword evidence="1" id="KW-0677">Repeat</keyword>
<evidence type="ECO:0000313" key="7">
    <source>
        <dbReference type="Proteomes" id="UP001164746"/>
    </source>
</evidence>
<comment type="caution">
    <text evidence="3">Lacks conserved residue(s) required for the propagation of feature annotation.</text>
</comment>